<evidence type="ECO:0000313" key="2">
    <source>
        <dbReference type="EMBL" id="SES32617.1"/>
    </source>
</evidence>
<keyword evidence="3" id="KW-1185">Reference proteome</keyword>
<evidence type="ECO:0000313" key="3">
    <source>
        <dbReference type="Proteomes" id="UP000182841"/>
    </source>
</evidence>
<dbReference type="InterPro" id="IPR002938">
    <property type="entry name" value="FAD-bd"/>
</dbReference>
<protein>
    <submittedName>
        <fullName evidence="2">2-polyprenyl-6-methoxyphenol hydroxylase</fullName>
    </submittedName>
</protein>
<dbReference type="Pfam" id="PF01494">
    <property type="entry name" value="FAD_binding_3"/>
    <property type="match status" value="1"/>
</dbReference>
<accession>A0A1H9WFZ0</accession>
<dbReference type="PANTHER" id="PTHR43422:SF3">
    <property type="entry name" value="THIAMINE THIAZOLE SYNTHASE"/>
    <property type="match status" value="1"/>
</dbReference>
<dbReference type="AlphaFoldDB" id="A0A1H9WFZ0"/>
<reference evidence="3" key="1">
    <citation type="submission" date="2016-10" db="EMBL/GenBank/DDBJ databases">
        <authorList>
            <person name="Varghese N."/>
            <person name="Submissions S."/>
        </authorList>
    </citation>
    <scope>NUCLEOTIDE SEQUENCE [LARGE SCALE GENOMIC DNA]</scope>
    <source>
        <strain evidence="3">CGMCC 4.6825</strain>
    </source>
</reference>
<sequence>MVIGSGICGLTAARVLTEHFDTVTLLERDTLPDGDERRRGTPQARHVHGLLARGAGHLEDLFPGLRTELAQAGAPVYDHGAGARTRVWAGSLPTVTVGLEVQTAHRDALEGALRRRVAALEKVAVRDATAVTGLHVSEDGTRAEGVSVTPASGGSTEVIEADLVVDASGRNSALPDWLTAAGYPAPKETVVDGGLAYATRTVQVEREQPAQGLQQMNQPPDRPGGVYASHTGGGRWTVTLFGAGGQHPPVDDEGWLACAESLGNEDLDRLLEQSTPVSGVFQYKATANRWRAYAGMRRWPERLVALGDSATAFNPVFGQGMTIAVGQCVALGEALAARGGDPAGLGRQTQRMVARSARIPWLMATSDDLVWSYAMRGARLPLHWRATAWYKQRLLHLATRDPGVVKTFMRVYHMLASPAAMAAPRIMSRVLFAAKSPSPASAARPVAAPRGS</sequence>
<dbReference type="SUPFAM" id="SSF51905">
    <property type="entry name" value="FAD/NAD(P)-binding domain"/>
    <property type="match status" value="1"/>
</dbReference>
<dbReference type="Proteomes" id="UP000182841">
    <property type="component" value="Unassembled WGS sequence"/>
</dbReference>
<dbReference type="InterPro" id="IPR036188">
    <property type="entry name" value="FAD/NAD-bd_sf"/>
</dbReference>
<name>A0A1H9WFZ0_9ACTN</name>
<dbReference type="Gene3D" id="3.50.50.60">
    <property type="entry name" value="FAD/NAD(P)-binding domain"/>
    <property type="match status" value="1"/>
</dbReference>
<organism evidence="2 3">
    <name type="scientific">Streptomyces qinglanensis</name>
    <dbReference type="NCBI Taxonomy" id="943816"/>
    <lineage>
        <taxon>Bacteria</taxon>
        <taxon>Bacillati</taxon>
        <taxon>Actinomycetota</taxon>
        <taxon>Actinomycetes</taxon>
        <taxon>Kitasatosporales</taxon>
        <taxon>Streptomycetaceae</taxon>
        <taxon>Streptomyces</taxon>
    </lineage>
</organism>
<dbReference type="EMBL" id="FOGO01000017">
    <property type="protein sequence ID" value="SES32617.1"/>
    <property type="molecule type" value="Genomic_DNA"/>
</dbReference>
<gene>
    <name evidence="2" type="ORF">SAMN05421870_11789</name>
</gene>
<evidence type="ECO:0000259" key="1">
    <source>
        <dbReference type="Pfam" id="PF01494"/>
    </source>
</evidence>
<feature type="domain" description="FAD-binding" evidence="1">
    <location>
        <begin position="2"/>
        <end position="337"/>
    </location>
</feature>
<proteinExistence type="predicted"/>
<dbReference type="PANTHER" id="PTHR43422">
    <property type="entry name" value="THIAMINE THIAZOLE SYNTHASE"/>
    <property type="match status" value="1"/>
</dbReference>
<dbReference type="GO" id="GO:0071949">
    <property type="term" value="F:FAD binding"/>
    <property type="evidence" value="ECO:0007669"/>
    <property type="project" value="InterPro"/>
</dbReference>